<evidence type="ECO:0000313" key="1">
    <source>
        <dbReference type="EMBL" id="KAI3712973.1"/>
    </source>
</evidence>
<accession>A0ACB9ATC2</accession>
<organism evidence="1 2">
    <name type="scientific">Smallanthus sonchifolius</name>
    <dbReference type="NCBI Taxonomy" id="185202"/>
    <lineage>
        <taxon>Eukaryota</taxon>
        <taxon>Viridiplantae</taxon>
        <taxon>Streptophyta</taxon>
        <taxon>Embryophyta</taxon>
        <taxon>Tracheophyta</taxon>
        <taxon>Spermatophyta</taxon>
        <taxon>Magnoliopsida</taxon>
        <taxon>eudicotyledons</taxon>
        <taxon>Gunneridae</taxon>
        <taxon>Pentapetalae</taxon>
        <taxon>asterids</taxon>
        <taxon>campanulids</taxon>
        <taxon>Asterales</taxon>
        <taxon>Asteraceae</taxon>
        <taxon>Asteroideae</taxon>
        <taxon>Heliantheae alliance</taxon>
        <taxon>Millerieae</taxon>
        <taxon>Smallanthus</taxon>
    </lineage>
</organism>
<reference evidence="2" key="1">
    <citation type="journal article" date="2022" name="Mol. Ecol. Resour.">
        <title>The genomes of chicory, endive, great burdock and yacon provide insights into Asteraceae palaeo-polyploidization history and plant inulin production.</title>
        <authorList>
            <person name="Fan W."/>
            <person name="Wang S."/>
            <person name="Wang H."/>
            <person name="Wang A."/>
            <person name="Jiang F."/>
            <person name="Liu H."/>
            <person name="Zhao H."/>
            <person name="Xu D."/>
            <person name="Zhang Y."/>
        </authorList>
    </citation>
    <scope>NUCLEOTIDE SEQUENCE [LARGE SCALE GENOMIC DNA]</scope>
    <source>
        <strain evidence="2">cv. Yunnan</strain>
    </source>
</reference>
<reference evidence="1 2" key="2">
    <citation type="journal article" date="2022" name="Mol. Ecol. Resour.">
        <title>The genomes of chicory, endive, great burdock and yacon provide insights into Asteraceae paleo-polyploidization history and plant inulin production.</title>
        <authorList>
            <person name="Fan W."/>
            <person name="Wang S."/>
            <person name="Wang H."/>
            <person name="Wang A."/>
            <person name="Jiang F."/>
            <person name="Liu H."/>
            <person name="Zhao H."/>
            <person name="Xu D."/>
            <person name="Zhang Y."/>
        </authorList>
    </citation>
    <scope>NUCLEOTIDE SEQUENCE [LARGE SCALE GENOMIC DNA]</scope>
    <source>
        <strain evidence="2">cv. Yunnan</strain>
        <tissue evidence="1">Leaves</tissue>
    </source>
</reference>
<comment type="caution">
    <text evidence="1">The sequence shown here is derived from an EMBL/GenBank/DDBJ whole genome shotgun (WGS) entry which is preliminary data.</text>
</comment>
<proteinExistence type="predicted"/>
<gene>
    <name evidence="1" type="ORF">L1987_71543</name>
</gene>
<sequence length="76" mass="8250">MHSSRKVATALAATLKMSPLLTVSPSSISFNSILSQHRFTDHRELNHRPTTGRPPTTGRLPTTAASWLSIKAGLKI</sequence>
<dbReference type="Proteomes" id="UP001056120">
    <property type="component" value="Linkage Group LG24"/>
</dbReference>
<keyword evidence="2" id="KW-1185">Reference proteome</keyword>
<dbReference type="EMBL" id="CM042041">
    <property type="protein sequence ID" value="KAI3712973.1"/>
    <property type="molecule type" value="Genomic_DNA"/>
</dbReference>
<protein>
    <submittedName>
        <fullName evidence="1">Uncharacterized protein</fullName>
    </submittedName>
</protein>
<name>A0ACB9ATC2_9ASTR</name>
<evidence type="ECO:0000313" key="2">
    <source>
        <dbReference type="Proteomes" id="UP001056120"/>
    </source>
</evidence>